<feature type="compositionally biased region" description="Polar residues" evidence="2">
    <location>
        <begin position="416"/>
        <end position="428"/>
    </location>
</feature>
<dbReference type="InterPro" id="IPR004000">
    <property type="entry name" value="Actin"/>
</dbReference>
<proteinExistence type="inferred from homology"/>
<dbReference type="CDD" id="cd10207">
    <property type="entry name" value="ASKHA_NBD_Arp10"/>
    <property type="match status" value="1"/>
</dbReference>
<comment type="similarity">
    <text evidence="1">Belongs to the actin family.</text>
</comment>
<evidence type="ECO:0000256" key="1">
    <source>
        <dbReference type="RuleBase" id="RU000487"/>
    </source>
</evidence>
<evidence type="ECO:0000313" key="4">
    <source>
        <dbReference type="Proteomes" id="UP001165289"/>
    </source>
</evidence>
<dbReference type="Gene3D" id="3.30.420.40">
    <property type="match status" value="2"/>
</dbReference>
<dbReference type="EMBL" id="JAKMXF010000044">
    <property type="protein sequence ID" value="KAI6660069.1"/>
    <property type="molecule type" value="Genomic_DNA"/>
</dbReference>
<dbReference type="SUPFAM" id="SSF53067">
    <property type="entry name" value="Actin-like ATPase domain"/>
    <property type="match status" value="2"/>
</dbReference>
<dbReference type="AlphaFoldDB" id="A0AAV7KHJ9"/>
<reference evidence="3 4" key="1">
    <citation type="journal article" date="2023" name="BMC Biol.">
        <title>The compact genome of the sponge Oopsacas minuta (Hexactinellida) is lacking key metazoan core genes.</title>
        <authorList>
            <person name="Santini S."/>
            <person name="Schenkelaars Q."/>
            <person name="Jourda C."/>
            <person name="Duchesne M."/>
            <person name="Belahbib H."/>
            <person name="Rocher C."/>
            <person name="Selva M."/>
            <person name="Riesgo A."/>
            <person name="Vervoort M."/>
            <person name="Leys S.P."/>
            <person name="Kodjabachian L."/>
            <person name="Le Bivic A."/>
            <person name="Borchiellini C."/>
            <person name="Claverie J.M."/>
            <person name="Renard E."/>
        </authorList>
    </citation>
    <scope>NUCLEOTIDE SEQUENCE [LARGE SCALE GENOMIC DNA]</scope>
    <source>
        <strain evidence="3">SPO-2</strain>
    </source>
</reference>
<gene>
    <name evidence="3" type="ORF">LOD99_14410</name>
</gene>
<evidence type="ECO:0000256" key="2">
    <source>
        <dbReference type="SAM" id="MobiDB-lite"/>
    </source>
</evidence>
<accession>A0AAV7KHJ9</accession>
<dbReference type="PANTHER" id="PTHR11937">
    <property type="entry name" value="ACTIN"/>
    <property type="match status" value="1"/>
</dbReference>
<protein>
    <submittedName>
        <fullName evidence="3">Actin-related protein 10-like</fullName>
    </submittedName>
</protein>
<feature type="region of interest" description="Disordered" evidence="2">
    <location>
        <begin position="410"/>
        <end position="444"/>
    </location>
</feature>
<dbReference type="Proteomes" id="UP001165289">
    <property type="component" value="Unassembled WGS sequence"/>
</dbReference>
<dbReference type="SMART" id="SM00268">
    <property type="entry name" value="ACTIN"/>
    <property type="match status" value="1"/>
</dbReference>
<sequence>MSKTGHSAMAKLRSIDKIVRSAPDTLILDIGTLHTKLGFDGDSAPRFIIPTRIHGRGLERDKILKIFPYKPSSEPNSARELELALYDMFSDLFYNHYQINPREYRVLILESVFNPSPLKESIAKCLFLSYQVHSILFFPHSIACLHSVGQEEGLVIDIGHTGTRITPISCSIVLLSLCRDIPGFGGEYMLNWLRFNLSKQASLVKVGTLERVDKKVEDVLTQEFLEDVRCRMCAVRCIDETRTPPDAHLNVPTDPSLLLCVPGELRHRVAECLFSIYPEEIDGFPLDLLPERTLSQEIAECFLKLPIDLRVPLSGNIVLAGGPTMLPGFKKRIMEEINLIFSKEHEGKLGSKVVFSIHMPIIHENILGWHGGSVVGACTQAFDARALKREQFVKKGWKVPDWCQLDPTDRPKLDYSRTSTNPQSSYSSRPGLRGMDPSQHKPATKDSISAFFNKLIT</sequence>
<name>A0AAV7KHJ9_9METZ</name>
<dbReference type="Pfam" id="PF00022">
    <property type="entry name" value="Actin"/>
    <property type="match status" value="1"/>
</dbReference>
<comment type="caution">
    <text evidence="3">The sequence shown here is derived from an EMBL/GenBank/DDBJ whole genome shotgun (WGS) entry which is preliminary data.</text>
</comment>
<organism evidence="3 4">
    <name type="scientific">Oopsacas minuta</name>
    <dbReference type="NCBI Taxonomy" id="111878"/>
    <lineage>
        <taxon>Eukaryota</taxon>
        <taxon>Metazoa</taxon>
        <taxon>Porifera</taxon>
        <taxon>Hexactinellida</taxon>
        <taxon>Hexasterophora</taxon>
        <taxon>Lyssacinosida</taxon>
        <taxon>Leucopsacidae</taxon>
        <taxon>Oopsacas</taxon>
    </lineage>
</organism>
<keyword evidence="4" id="KW-1185">Reference proteome</keyword>
<dbReference type="InterPro" id="IPR043129">
    <property type="entry name" value="ATPase_NBD"/>
</dbReference>
<dbReference type="Gene3D" id="3.90.640.10">
    <property type="entry name" value="Actin, Chain A, domain 4"/>
    <property type="match status" value="1"/>
</dbReference>
<evidence type="ECO:0000313" key="3">
    <source>
        <dbReference type="EMBL" id="KAI6660069.1"/>
    </source>
</evidence>